<accession>A0A1B6GKJ2</accession>
<evidence type="ECO:0000313" key="2">
    <source>
        <dbReference type="EMBL" id="JAS62813.1"/>
    </source>
</evidence>
<organism evidence="2">
    <name type="scientific">Cuerna arida</name>
    <dbReference type="NCBI Taxonomy" id="1464854"/>
    <lineage>
        <taxon>Eukaryota</taxon>
        <taxon>Metazoa</taxon>
        <taxon>Ecdysozoa</taxon>
        <taxon>Arthropoda</taxon>
        <taxon>Hexapoda</taxon>
        <taxon>Insecta</taxon>
        <taxon>Pterygota</taxon>
        <taxon>Neoptera</taxon>
        <taxon>Paraneoptera</taxon>
        <taxon>Hemiptera</taxon>
        <taxon>Auchenorrhyncha</taxon>
        <taxon>Membracoidea</taxon>
        <taxon>Cicadellidae</taxon>
        <taxon>Cicadellinae</taxon>
        <taxon>Proconiini</taxon>
        <taxon>Cuerna</taxon>
    </lineage>
</organism>
<sequence>MVTKLAIILGLVISESLALQHPLLELSGAVVQIYKNPQESRPEDLLEAAKDYLYQLVKLKMLVRINQPDSLQTLREVYLEGNPPFHLRNIPWEKFIETFKWDATHMSTYQDLIESTRKVWGECLEELEKRKEPDEII</sequence>
<feature type="chain" id="PRO_5008583615" evidence="1">
    <location>
        <begin position="19"/>
        <end position="137"/>
    </location>
</feature>
<gene>
    <name evidence="2" type="ORF">g.10552</name>
</gene>
<reference evidence="2" key="1">
    <citation type="submission" date="2015-11" db="EMBL/GenBank/DDBJ databases">
        <title>De novo transcriptome assembly of four potential Pierce s Disease insect vectors from Arizona vineyards.</title>
        <authorList>
            <person name="Tassone E.E."/>
        </authorList>
    </citation>
    <scope>NUCLEOTIDE SEQUENCE</scope>
</reference>
<keyword evidence="1" id="KW-0732">Signal</keyword>
<proteinExistence type="predicted"/>
<dbReference type="AlphaFoldDB" id="A0A1B6GKJ2"/>
<name>A0A1B6GKJ2_9HEMI</name>
<dbReference type="EMBL" id="GECZ01006956">
    <property type="protein sequence ID" value="JAS62813.1"/>
    <property type="molecule type" value="Transcribed_RNA"/>
</dbReference>
<protein>
    <submittedName>
        <fullName evidence="2">Uncharacterized protein</fullName>
    </submittedName>
</protein>
<feature type="signal peptide" evidence="1">
    <location>
        <begin position="1"/>
        <end position="18"/>
    </location>
</feature>
<evidence type="ECO:0000256" key="1">
    <source>
        <dbReference type="SAM" id="SignalP"/>
    </source>
</evidence>